<keyword evidence="1" id="KW-0812">Transmembrane</keyword>
<dbReference type="EMBL" id="LOBP01000090">
    <property type="protein sequence ID" value="KYN89502.1"/>
    <property type="molecule type" value="Genomic_DNA"/>
</dbReference>
<dbReference type="RefSeq" id="WP_061899367.1">
    <property type="nucleotide sequence ID" value="NZ_LOBP01000090.1"/>
</dbReference>
<comment type="caution">
    <text evidence="2">The sequence shown here is derived from an EMBL/GenBank/DDBJ whole genome shotgun (WGS) entry which is preliminary data.</text>
</comment>
<reference evidence="2 3" key="1">
    <citation type="submission" date="2015-12" db="EMBL/GenBank/DDBJ databases">
        <authorList>
            <person name="Tarr C.L."/>
            <person name="Gladney L.M."/>
        </authorList>
    </citation>
    <scope>NUCLEOTIDE SEQUENCE [LARGE SCALE GENOMIC DNA]</scope>
    <source>
        <strain evidence="2 3">1048-83</strain>
    </source>
</reference>
<feature type="transmembrane region" description="Helical" evidence="1">
    <location>
        <begin position="89"/>
        <end position="109"/>
    </location>
</feature>
<dbReference type="Proteomes" id="UP000075609">
    <property type="component" value="Unassembled WGS sequence"/>
</dbReference>
<evidence type="ECO:0000313" key="3">
    <source>
        <dbReference type="Proteomes" id="UP000075609"/>
    </source>
</evidence>
<evidence type="ECO:0000256" key="1">
    <source>
        <dbReference type="SAM" id="Phobius"/>
    </source>
</evidence>
<name>A0ABR5W7I5_9VIBR</name>
<keyword evidence="3" id="KW-1185">Reference proteome</keyword>
<feature type="transmembrane region" description="Helical" evidence="1">
    <location>
        <begin position="115"/>
        <end position="135"/>
    </location>
</feature>
<keyword evidence="1" id="KW-1133">Transmembrane helix</keyword>
<sequence>MDENSNLINQRISGENHQIAGRDYITNVNPSEPEFDDGNPYKTNCPQCGRITGRFSTSCKNCDFPVKAHFDAVEAEKQKQLKRERLDALSLRGTLALYGGLLSYGAFHWFDIANFYTLGISSGAFLSGLLILKYVSTNQQA</sequence>
<evidence type="ECO:0000313" key="2">
    <source>
        <dbReference type="EMBL" id="KYN89502.1"/>
    </source>
</evidence>
<evidence type="ECO:0008006" key="4">
    <source>
        <dbReference type="Google" id="ProtNLM"/>
    </source>
</evidence>
<accession>A0ABR5W7I5</accession>
<keyword evidence="1" id="KW-0472">Membrane</keyword>
<protein>
    <recommendedName>
        <fullName evidence="4">Zinc ribbon domain-containing protein</fullName>
    </recommendedName>
</protein>
<organism evidence="2 3">
    <name type="scientific">Vibrio cidicii</name>
    <dbReference type="NCBI Taxonomy" id="1763883"/>
    <lineage>
        <taxon>Bacteria</taxon>
        <taxon>Pseudomonadati</taxon>
        <taxon>Pseudomonadota</taxon>
        <taxon>Gammaproteobacteria</taxon>
        <taxon>Vibrionales</taxon>
        <taxon>Vibrionaceae</taxon>
        <taxon>Vibrio</taxon>
    </lineage>
</organism>
<proteinExistence type="predicted"/>
<gene>
    <name evidence="2" type="ORF">ATY35_11155</name>
</gene>